<name>A0A5B7K8G0_PORTR</name>
<organism evidence="2 3">
    <name type="scientific">Portunus trituberculatus</name>
    <name type="common">Swimming crab</name>
    <name type="synonym">Neptunus trituberculatus</name>
    <dbReference type="NCBI Taxonomy" id="210409"/>
    <lineage>
        <taxon>Eukaryota</taxon>
        <taxon>Metazoa</taxon>
        <taxon>Ecdysozoa</taxon>
        <taxon>Arthropoda</taxon>
        <taxon>Crustacea</taxon>
        <taxon>Multicrustacea</taxon>
        <taxon>Malacostraca</taxon>
        <taxon>Eumalacostraca</taxon>
        <taxon>Eucarida</taxon>
        <taxon>Decapoda</taxon>
        <taxon>Pleocyemata</taxon>
        <taxon>Brachyura</taxon>
        <taxon>Eubrachyura</taxon>
        <taxon>Portunoidea</taxon>
        <taxon>Portunidae</taxon>
        <taxon>Portuninae</taxon>
        <taxon>Portunus</taxon>
    </lineage>
</organism>
<dbReference type="Proteomes" id="UP000324222">
    <property type="component" value="Unassembled WGS sequence"/>
</dbReference>
<feature type="compositionally biased region" description="Polar residues" evidence="1">
    <location>
        <begin position="36"/>
        <end position="78"/>
    </location>
</feature>
<feature type="region of interest" description="Disordered" evidence="1">
    <location>
        <begin position="1"/>
        <end position="78"/>
    </location>
</feature>
<sequence>MMAEKTKVKKNSAPIRIQHKKSVGGTTAQDRLRNGGTPSSSCKDQESTAWSAITPSPTSVNSNQFIPDNCQPSSDSISSDLVAPSFTHILMEEETRSDNLMRELSKPLSVIQVIL</sequence>
<dbReference type="EMBL" id="VSRR010143281">
    <property type="protein sequence ID" value="MPD04883.1"/>
    <property type="molecule type" value="Genomic_DNA"/>
</dbReference>
<dbReference type="AlphaFoldDB" id="A0A5B7K8G0"/>
<accession>A0A5B7K8G0</accession>
<dbReference type="OrthoDB" id="1893551at2759"/>
<comment type="caution">
    <text evidence="2">The sequence shown here is derived from an EMBL/GenBank/DDBJ whole genome shotgun (WGS) entry which is preliminary data.</text>
</comment>
<evidence type="ECO:0000313" key="3">
    <source>
        <dbReference type="Proteomes" id="UP000324222"/>
    </source>
</evidence>
<proteinExistence type="predicted"/>
<reference evidence="2 3" key="1">
    <citation type="submission" date="2019-05" db="EMBL/GenBank/DDBJ databases">
        <title>Another draft genome of Portunus trituberculatus and its Hox gene families provides insights of decapod evolution.</title>
        <authorList>
            <person name="Jeong J.-H."/>
            <person name="Song I."/>
            <person name="Kim S."/>
            <person name="Choi T."/>
            <person name="Kim D."/>
            <person name="Ryu S."/>
            <person name="Kim W."/>
        </authorList>
    </citation>
    <scope>NUCLEOTIDE SEQUENCE [LARGE SCALE GENOMIC DNA]</scope>
    <source>
        <tissue evidence="2">Muscle</tissue>
    </source>
</reference>
<keyword evidence="3" id="KW-1185">Reference proteome</keyword>
<gene>
    <name evidence="2" type="ORF">E2C01_100594</name>
</gene>
<protein>
    <submittedName>
        <fullName evidence="2">Uncharacterized protein</fullName>
    </submittedName>
</protein>
<evidence type="ECO:0000313" key="2">
    <source>
        <dbReference type="EMBL" id="MPD04883.1"/>
    </source>
</evidence>
<evidence type="ECO:0000256" key="1">
    <source>
        <dbReference type="SAM" id="MobiDB-lite"/>
    </source>
</evidence>